<feature type="region of interest" description="Disordered" evidence="1">
    <location>
        <begin position="67"/>
        <end position="135"/>
    </location>
</feature>
<dbReference type="RefSeq" id="WP_052127780.1">
    <property type="nucleotide sequence ID" value="NZ_CP018906.1"/>
</dbReference>
<dbReference type="Proteomes" id="UP000030361">
    <property type="component" value="Chromosome"/>
</dbReference>
<evidence type="ECO:0008006" key="4">
    <source>
        <dbReference type="Google" id="ProtNLM"/>
    </source>
</evidence>
<evidence type="ECO:0000256" key="1">
    <source>
        <dbReference type="SAM" id="MobiDB-lite"/>
    </source>
</evidence>
<evidence type="ECO:0000313" key="2">
    <source>
        <dbReference type="EMBL" id="AQW22188.1"/>
    </source>
</evidence>
<sequence length="135" mass="14621">MGKKLAGGLFAGLLGAGIYAAYQKLDENKRNQLKQELRDRADDLKERAVDYAFYAEDAINDAKEVISDQMKQTSDKAKSTVDSFKNSKAKNSSGDATQKDDVDIVVTPDEAFGGETASAAPTLLIHPDGTSEEFK</sequence>
<gene>
    <name evidence="2" type="ORF">PL11_009750</name>
</gene>
<evidence type="ECO:0000313" key="3">
    <source>
        <dbReference type="Proteomes" id="UP000030361"/>
    </source>
</evidence>
<dbReference type="AlphaFoldDB" id="A0A1S6QKP0"/>
<dbReference type="EMBL" id="CP018906">
    <property type="protein sequence ID" value="AQW22188.1"/>
    <property type="molecule type" value="Genomic_DNA"/>
</dbReference>
<keyword evidence="3" id="KW-1185">Reference proteome</keyword>
<accession>A0A1S6QKP0</accession>
<proteinExistence type="predicted"/>
<reference evidence="2 3" key="1">
    <citation type="journal article" date="2015" name="Genome Announc.">
        <title>Genome Sequence of Lactobacillus curieae CCTCC M 2011381T, a Novel Producer of Gamma-aminobutyric Acid.</title>
        <authorList>
            <person name="Wang Y."/>
            <person name="Wang Y."/>
            <person name="Lang C."/>
            <person name="Wei D."/>
            <person name="Xu P."/>
            <person name="Xie J."/>
        </authorList>
    </citation>
    <scope>NUCLEOTIDE SEQUENCE [LARGE SCALE GENOMIC DNA]</scope>
    <source>
        <strain evidence="2 3">CCTCC M 2011381</strain>
    </source>
</reference>
<protein>
    <recommendedName>
        <fullName evidence="4">YtxH domain-containing protein</fullName>
    </recommendedName>
</protein>
<feature type="compositionally biased region" description="Polar residues" evidence="1">
    <location>
        <begin position="80"/>
        <end position="96"/>
    </location>
</feature>
<dbReference type="KEGG" id="lcu:PL11_009750"/>
<name>A0A1S6QKP0_9LACO</name>
<organism evidence="2 3">
    <name type="scientific">Lentilactobacillus curieae</name>
    <dbReference type="NCBI Taxonomy" id="1138822"/>
    <lineage>
        <taxon>Bacteria</taxon>
        <taxon>Bacillati</taxon>
        <taxon>Bacillota</taxon>
        <taxon>Bacilli</taxon>
        <taxon>Lactobacillales</taxon>
        <taxon>Lactobacillaceae</taxon>
        <taxon>Lentilactobacillus</taxon>
    </lineage>
</organism>